<sequence length="75" mass="8358">MAQTFFLWTPADRGPGHVFPAGNHGKVVRSYRHFTPDATNGWKLAIELVLENVRLTHAATLPSRLRAMLIKSSDS</sequence>
<accession>A0A1U9USE1</accession>
<dbReference type="EMBL" id="CP017757">
    <property type="protein sequence ID" value="AQV95065.1"/>
    <property type="molecule type" value="Genomic_DNA"/>
</dbReference>
<name>A0A1U9USE1_CUPNE</name>
<dbReference type="Proteomes" id="UP000189627">
    <property type="component" value="Chromosome 1"/>
</dbReference>
<proteinExistence type="predicted"/>
<protein>
    <submittedName>
        <fullName evidence="1">Uncharacterized protein</fullName>
    </submittedName>
</protein>
<dbReference type="KEGG" id="cuh:BJN34_14380"/>
<dbReference type="AlphaFoldDB" id="A0A1U9USE1"/>
<evidence type="ECO:0000313" key="2">
    <source>
        <dbReference type="Proteomes" id="UP000189627"/>
    </source>
</evidence>
<evidence type="ECO:0000313" key="1">
    <source>
        <dbReference type="EMBL" id="AQV95065.1"/>
    </source>
</evidence>
<organism evidence="1 2">
    <name type="scientific">Cupriavidus necator</name>
    <name type="common">Alcaligenes eutrophus</name>
    <name type="synonym">Ralstonia eutropha</name>
    <dbReference type="NCBI Taxonomy" id="106590"/>
    <lineage>
        <taxon>Bacteria</taxon>
        <taxon>Pseudomonadati</taxon>
        <taxon>Pseudomonadota</taxon>
        <taxon>Betaproteobacteria</taxon>
        <taxon>Burkholderiales</taxon>
        <taxon>Burkholderiaceae</taxon>
        <taxon>Cupriavidus</taxon>
    </lineage>
</organism>
<dbReference type="SUPFAM" id="SSF56399">
    <property type="entry name" value="ADP-ribosylation"/>
    <property type="match status" value="1"/>
</dbReference>
<reference evidence="2" key="1">
    <citation type="submission" date="2017-02" db="EMBL/GenBank/DDBJ databases">
        <title>Complete genome sequence of Cupriavidus necator strain NH9, a 3-chlorobenzoate degrader.</title>
        <authorList>
            <person name="Moriuchi R."/>
            <person name="Dohra H."/>
            <person name="Ogawa N."/>
        </authorList>
    </citation>
    <scope>NUCLEOTIDE SEQUENCE [LARGE SCALE GENOMIC DNA]</scope>
    <source>
        <strain evidence="2">NH9</strain>
    </source>
</reference>
<gene>
    <name evidence="1" type="ORF">BJN34_14380</name>
</gene>